<accession>U9TTN0</accession>
<dbReference type="EMBL" id="KI285913">
    <property type="protein sequence ID" value="ESA11509.1"/>
    <property type="molecule type" value="Genomic_DNA"/>
</dbReference>
<organism evidence="1">
    <name type="scientific">Rhizophagus irregularis (strain DAOM 181602 / DAOM 197198 / MUCL 43194)</name>
    <name type="common">Arbuscular mycorrhizal fungus</name>
    <name type="synonym">Glomus intraradices</name>
    <dbReference type="NCBI Taxonomy" id="747089"/>
    <lineage>
        <taxon>Eukaryota</taxon>
        <taxon>Fungi</taxon>
        <taxon>Fungi incertae sedis</taxon>
        <taxon>Mucoromycota</taxon>
        <taxon>Glomeromycotina</taxon>
        <taxon>Glomeromycetes</taxon>
        <taxon>Glomerales</taxon>
        <taxon>Glomeraceae</taxon>
        <taxon>Rhizophagus</taxon>
    </lineage>
</organism>
<protein>
    <submittedName>
        <fullName evidence="1">Uncharacterized protein</fullName>
    </submittedName>
</protein>
<reference evidence="1" key="1">
    <citation type="submission" date="2013-07" db="EMBL/GenBank/DDBJ databases">
        <title>The genome of an arbuscular mycorrhizal fungus provides insights into the evolution of the oldest plant symbiosis.</title>
        <authorList>
            <consortium name="DOE Joint Genome Institute"/>
            <person name="Tisserant E."/>
            <person name="Malbreil M."/>
            <person name="Kuo A."/>
            <person name="Kohler A."/>
            <person name="Symeonidi A."/>
            <person name="Balestrini R."/>
            <person name="Charron P."/>
            <person name="Duensing N."/>
            <person name="Frei-dit-Frey N."/>
            <person name="Gianinazzi-Pearson V."/>
            <person name="Gilbert B."/>
            <person name="Handa Y."/>
            <person name="Hijri M."/>
            <person name="Kaul R."/>
            <person name="Kawaguchi M."/>
            <person name="Krajinski F."/>
            <person name="Lammers P."/>
            <person name="Lapierre D."/>
            <person name="Masclaux F.G."/>
            <person name="Murat C."/>
            <person name="Morin E."/>
            <person name="Ndikumana S."/>
            <person name="Pagni M."/>
            <person name="Petitpierre D."/>
            <person name="Requena N."/>
            <person name="Rosikiewicz P."/>
            <person name="Riley R."/>
            <person name="Saito K."/>
            <person name="San Clemente H."/>
            <person name="Shapiro H."/>
            <person name="van Tuinen D."/>
            <person name="Becard G."/>
            <person name="Bonfante P."/>
            <person name="Paszkowski U."/>
            <person name="Shachar-Hill Y."/>
            <person name="Young J.P."/>
            <person name="Sanders I.R."/>
            <person name="Henrissat B."/>
            <person name="Rensing S.A."/>
            <person name="Grigoriev I.V."/>
            <person name="Corradi N."/>
            <person name="Roux C."/>
            <person name="Martin F."/>
        </authorList>
    </citation>
    <scope>NUCLEOTIDE SEQUENCE</scope>
    <source>
        <strain evidence="1">DAOM 197198</strain>
    </source>
</reference>
<sequence length="750" mass="87265">MVETEPDTYGEKIDYVAISPDGSIVANFNPYSSSISITKVVTSETMTNEAVTIEMSSGIEKHNKTEIGFDKRIFKDKNSLNIIRWSLAVSDVIDNDIDVKQCRLSSTSSEGMIKLFMFSFNNNDDTEDISPINYFSGIVNFLKHSKNSLKNSATLICTDYMKIQKIKIKLFPKRIHCGLHKNVSVSNDGTYLLPENLFKKLEYVKDEKCIWEYLLKSMYQEFLISVTYNQQKINIEIYDINNLQLVNVFYSHCNKECLISNDNKPGIFAISMDSRLFAYSYGDNIITIYLMESGLEVVTKRFNDICEIKFLEFIEDDKKLLIIEQSDVKFYTWLISGCLDDYFPITGKTLPDSDISLSKYNTFKKANGTIVFHNKDEGQSKVVNKIENIDRTTIGESDVEIDEYECNSYDLEPWNITNVTETETVRGSFLKNDKRFLLIIGHNSIQLWKSKYIKFADFNDFNNFENSDLVYILISDKIKPTTKAKFIIDDMDTVITHACKSLAYLYKRTKGINYKEKHQKFEKFVNIITNIIEDFIKRYPDNWRLMEVQYPLMAYLIYSRSFSLIKYILFGINDQSNSHTEKLHKPANYNNPKLSILNDLHEYLELKNEKDKPANDLELALKLKDEPTDDELALEIHQGRNAIILAYLLEYYFENSMTHIGWMINVTTILPELFNNKYYADLMNLLLCKPCFGEMKYNFPIKRFRALSVCQDTLKVYVPLTNLISTNSLDPILYDKMRYLSFNLTFTLDL</sequence>
<dbReference type="AlphaFoldDB" id="U9TTN0"/>
<gene>
    <name evidence="1" type="ORF">GLOINDRAFT_3146</name>
</gene>
<dbReference type="HOGENOM" id="CLU_002898_2_1_1"/>
<dbReference type="VEuPathDB" id="FungiDB:RhiirFUN_001820"/>
<evidence type="ECO:0000313" key="1">
    <source>
        <dbReference type="EMBL" id="ESA11509.1"/>
    </source>
</evidence>
<name>U9TTN0_RHIID</name>
<dbReference type="SUPFAM" id="SSF82171">
    <property type="entry name" value="DPP6 N-terminal domain-like"/>
    <property type="match status" value="1"/>
</dbReference>
<proteinExistence type="predicted"/>